<dbReference type="Pfam" id="PF02518">
    <property type="entry name" value="HATPase_c"/>
    <property type="match status" value="1"/>
</dbReference>
<dbReference type="Gene3D" id="1.10.287.130">
    <property type="match status" value="1"/>
</dbReference>
<sequence length="547" mass="62912">MGNNIIASLLREKKQIELYANKFYGFVTQRPSRTIKTTAVLTALLFLPQIILTWRAYKRFQHIITSELKLQKLSDEFIYLDEVLTMSALMNATTGNRIWEKRYREYEKKLEVVVKKSKKLAPDLYSSKVGKKNDAAIQELVELEYQSFELVKNGQKEAAYNILLGKKYKNEKEKHTKFLAQINKSIYEQVNDKISKYRQQLLFTSSLAILSLILLISAWLIVLRLLNEYLEQRQLAQAELQKTNQELEMRVEKRTAELSDKNQQLVETLQELQDTQIQLIHTEKMSGLGQLVGGVAHEINNPVTFIDGNLTHAKQYTQDLLNLIQLYQFHFPETPEEIEEEIEAVELDFLKEDVFKIHESMKTGTQRIRDIVLSLRNFSRLDEADFKQVDIHEGIDSTLLILQNRLKLKPDGEILIIKEYKQMTLVECYPSQLNQAIMNILSNAIDSLETNIKNKNQTLNPEIRITTELSDNNHVTIRIADNGCGMTEEVHSKLFDPFFTTKPVGEGTGLGLSIAYKIIVTKHNGKLSCNSELGKGAEFIIEIPVNS</sequence>
<dbReference type="SMART" id="SM00387">
    <property type="entry name" value="HATPase_c"/>
    <property type="match status" value="1"/>
</dbReference>
<keyword evidence="3 8" id="KW-0808">Transferase</keyword>
<dbReference type="PROSITE" id="PS50109">
    <property type="entry name" value="HIS_KIN"/>
    <property type="match status" value="1"/>
</dbReference>
<feature type="coiled-coil region" evidence="5">
    <location>
        <begin position="226"/>
        <end position="278"/>
    </location>
</feature>
<dbReference type="Gene3D" id="3.30.565.10">
    <property type="entry name" value="Histidine kinase-like ATPase, C-terminal domain"/>
    <property type="match status" value="1"/>
</dbReference>
<dbReference type="InterPro" id="IPR036097">
    <property type="entry name" value="HisK_dim/P_sf"/>
</dbReference>
<organism evidence="8 9">
    <name type="scientific">Calothrix parasitica NIES-267</name>
    <dbReference type="NCBI Taxonomy" id="1973488"/>
    <lineage>
        <taxon>Bacteria</taxon>
        <taxon>Bacillati</taxon>
        <taxon>Cyanobacteriota</taxon>
        <taxon>Cyanophyceae</taxon>
        <taxon>Nostocales</taxon>
        <taxon>Calotrichaceae</taxon>
        <taxon>Calothrix</taxon>
    </lineage>
</organism>
<keyword evidence="9" id="KW-1185">Reference proteome</keyword>
<proteinExistence type="predicted"/>
<evidence type="ECO:0000313" key="8">
    <source>
        <dbReference type="EMBL" id="BAY82138.1"/>
    </source>
</evidence>
<dbReference type="Proteomes" id="UP000218418">
    <property type="component" value="Chromosome"/>
</dbReference>
<dbReference type="InterPro" id="IPR003594">
    <property type="entry name" value="HATPase_dom"/>
</dbReference>
<evidence type="ECO:0000313" key="9">
    <source>
        <dbReference type="Proteomes" id="UP000218418"/>
    </source>
</evidence>
<evidence type="ECO:0000259" key="7">
    <source>
        <dbReference type="PROSITE" id="PS50109"/>
    </source>
</evidence>
<evidence type="ECO:0000256" key="3">
    <source>
        <dbReference type="ARBA" id="ARBA00022777"/>
    </source>
</evidence>
<dbReference type="GO" id="GO:0000155">
    <property type="term" value="F:phosphorelay sensor kinase activity"/>
    <property type="evidence" value="ECO:0007669"/>
    <property type="project" value="InterPro"/>
</dbReference>
<keyword evidence="6" id="KW-0812">Transmembrane</keyword>
<gene>
    <name evidence="8" type="ORF">NIES267_16170</name>
</gene>
<name>A0A1Z4LM16_9CYAN</name>
<evidence type="ECO:0000256" key="5">
    <source>
        <dbReference type="SAM" id="Coils"/>
    </source>
</evidence>
<feature type="transmembrane region" description="Helical" evidence="6">
    <location>
        <begin position="39"/>
        <end position="57"/>
    </location>
</feature>
<evidence type="ECO:0000256" key="1">
    <source>
        <dbReference type="ARBA" id="ARBA00000085"/>
    </source>
</evidence>
<evidence type="ECO:0000256" key="4">
    <source>
        <dbReference type="ARBA" id="ARBA00023012"/>
    </source>
</evidence>
<keyword evidence="5" id="KW-0175">Coiled coil</keyword>
<keyword evidence="3 8" id="KW-0418">Kinase</keyword>
<dbReference type="InterPro" id="IPR005467">
    <property type="entry name" value="His_kinase_dom"/>
</dbReference>
<dbReference type="SUPFAM" id="SSF55874">
    <property type="entry name" value="ATPase domain of HSP90 chaperone/DNA topoisomerase II/histidine kinase"/>
    <property type="match status" value="1"/>
</dbReference>
<keyword evidence="6" id="KW-0472">Membrane</keyword>
<dbReference type="InterPro" id="IPR004358">
    <property type="entry name" value="Sig_transdc_His_kin-like_C"/>
</dbReference>
<feature type="transmembrane region" description="Helical" evidence="6">
    <location>
        <begin position="201"/>
        <end position="226"/>
    </location>
</feature>
<dbReference type="AlphaFoldDB" id="A0A1Z4LM16"/>
<evidence type="ECO:0000256" key="2">
    <source>
        <dbReference type="ARBA" id="ARBA00012438"/>
    </source>
</evidence>
<protein>
    <recommendedName>
        <fullName evidence="2">histidine kinase</fullName>
        <ecNumber evidence="2">2.7.13.3</ecNumber>
    </recommendedName>
</protein>
<keyword evidence="6" id="KW-1133">Transmembrane helix</keyword>
<reference evidence="8 9" key="1">
    <citation type="submission" date="2017-06" db="EMBL/GenBank/DDBJ databases">
        <title>Genome sequencing of cyanobaciteial culture collection at National Institute for Environmental Studies (NIES).</title>
        <authorList>
            <person name="Hirose Y."/>
            <person name="Shimura Y."/>
            <person name="Fujisawa T."/>
            <person name="Nakamura Y."/>
            <person name="Kawachi M."/>
        </authorList>
    </citation>
    <scope>NUCLEOTIDE SEQUENCE [LARGE SCALE GENOMIC DNA]</scope>
    <source>
        <strain evidence="8 9">NIES-267</strain>
    </source>
</reference>
<evidence type="ECO:0000256" key="6">
    <source>
        <dbReference type="SAM" id="Phobius"/>
    </source>
</evidence>
<feature type="domain" description="Histidine kinase" evidence="7">
    <location>
        <begin position="294"/>
        <end position="547"/>
    </location>
</feature>
<dbReference type="PANTHER" id="PTHR43065">
    <property type="entry name" value="SENSOR HISTIDINE KINASE"/>
    <property type="match status" value="1"/>
</dbReference>
<dbReference type="InterPro" id="IPR036890">
    <property type="entry name" value="HATPase_C_sf"/>
</dbReference>
<dbReference type="SUPFAM" id="SSF47384">
    <property type="entry name" value="Homodimeric domain of signal transducing histidine kinase"/>
    <property type="match status" value="1"/>
</dbReference>
<comment type="catalytic activity">
    <reaction evidence="1">
        <text>ATP + protein L-histidine = ADP + protein N-phospho-L-histidine.</text>
        <dbReference type="EC" id="2.7.13.3"/>
    </reaction>
</comment>
<dbReference type="PANTHER" id="PTHR43065:SF50">
    <property type="entry name" value="HISTIDINE KINASE"/>
    <property type="match status" value="1"/>
</dbReference>
<dbReference type="EC" id="2.7.13.3" evidence="2"/>
<feature type="transmembrane region" description="Helical" evidence="6">
    <location>
        <begin position="77"/>
        <end position="99"/>
    </location>
</feature>
<dbReference type="EMBL" id="AP018227">
    <property type="protein sequence ID" value="BAY82138.1"/>
    <property type="molecule type" value="Genomic_DNA"/>
</dbReference>
<dbReference type="PRINTS" id="PR00344">
    <property type="entry name" value="BCTRLSENSOR"/>
</dbReference>
<accession>A0A1Z4LM16</accession>
<keyword evidence="4" id="KW-0902">Two-component regulatory system</keyword>